<evidence type="ECO:0000256" key="2">
    <source>
        <dbReference type="ARBA" id="ARBA00022723"/>
    </source>
</evidence>
<proteinExistence type="predicted"/>
<keyword evidence="3" id="KW-0560">Oxidoreductase</keyword>
<sequence>MKLLKCDILIAGGGPGGIPAALAAARNGAKVILCQDRSVLGGNASSEVRMHIVGADCSGKRGENLSVEARESGIIEEIRLEACVNNPQRSPSVFDLILYDKCRNEPNIELMLNTRVYSTEVQDQTIKKAFARRESTEDEFEIEAKVFVDCTGDGTIGATSAAPYFEGREAKSTFGESLAQDKSDKLRLGSSLMFQAKKHDQPMPFTPPSWARKVSEEDLVLRPHATPAMDMDLGLEYGYWWLEWGGTLDTIKDNELIRDELLAILLGVWDHVKNGGDHGADNWALEWCGFLPGKRESRRFIGQYTLTQKDIQEAETFDDAIAYGGWHIDIHPPQGVDAINESPCIHHQVPKLYQIPLRTTISNTISNLMFAGRNISASHVAFASTRVMATCAVVGQAVGTAAALAVKQDVVPMDIVPNKELLNRIQQQLLKDDAFVPGIINQEKSDLVKTAGIKANSEQKEGLAVNIISGQNRSVHGEKGVRSELTKPGTHRWMSDPEAGLPATIELHWDSPKNIRQLQIIFDTGAHRVLTFSLADEYTKKMHWGSPQPETVKDYKIDTYLNEQLKESLSEVNNYHRLRRHTLNGKAIDSIKITVLATQGLDHARIFEIRAYE</sequence>
<dbReference type="Pfam" id="PF12831">
    <property type="entry name" value="FAD_oxidored"/>
    <property type="match status" value="1"/>
</dbReference>
<keyword evidence="5" id="KW-0411">Iron-sulfur</keyword>
<evidence type="ECO:0000256" key="4">
    <source>
        <dbReference type="ARBA" id="ARBA00023004"/>
    </source>
</evidence>
<gene>
    <name evidence="7" type="ORF">CA2015_4842</name>
</gene>
<protein>
    <submittedName>
        <fullName evidence="7">Fumarate reductase/succinate dehydrogenase flavoprotein domain protein</fullName>
    </submittedName>
</protein>
<dbReference type="RefSeq" id="WP_048644177.1">
    <property type="nucleotide sequence ID" value="NZ_CP012040.1"/>
</dbReference>
<keyword evidence="2" id="KW-0479">Metal-binding</keyword>
<dbReference type="GO" id="GO:0046872">
    <property type="term" value="F:metal ion binding"/>
    <property type="evidence" value="ECO:0007669"/>
    <property type="project" value="UniProtKB-KW"/>
</dbReference>
<evidence type="ECO:0000256" key="5">
    <source>
        <dbReference type="ARBA" id="ARBA00023014"/>
    </source>
</evidence>
<evidence type="ECO:0000313" key="7">
    <source>
        <dbReference type="EMBL" id="AKP54164.1"/>
    </source>
</evidence>
<dbReference type="GO" id="GO:0051539">
    <property type="term" value="F:4 iron, 4 sulfur cluster binding"/>
    <property type="evidence" value="ECO:0007669"/>
    <property type="project" value="UniProtKB-KW"/>
</dbReference>
<keyword evidence="1" id="KW-0004">4Fe-4S</keyword>
<dbReference type="AlphaFoldDB" id="A0A0H4PJ60"/>
<evidence type="ECO:0000256" key="6">
    <source>
        <dbReference type="SAM" id="MobiDB-lite"/>
    </source>
</evidence>
<dbReference type="EMBL" id="CP012040">
    <property type="protein sequence ID" value="AKP54164.1"/>
    <property type="molecule type" value="Genomic_DNA"/>
</dbReference>
<dbReference type="OrthoDB" id="9780658at2"/>
<keyword evidence="8" id="KW-1185">Reference proteome</keyword>
<dbReference type="Proteomes" id="UP000036520">
    <property type="component" value="Chromosome"/>
</dbReference>
<keyword evidence="4" id="KW-0408">Iron</keyword>
<name>A0A0H4PJ60_9BACT</name>
<organism evidence="7 8">
    <name type="scientific">Cyclobacterium amurskyense</name>
    <dbReference type="NCBI Taxonomy" id="320787"/>
    <lineage>
        <taxon>Bacteria</taxon>
        <taxon>Pseudomonadati</taxon>
        <taxon>Bacteroidota</taxon>
        <taxon>Cytophagia</taxon>
        <taxon>Cytophagales</taxon>
        <taxon>Cyclobacteriaceae</taxon>
        <taxon>Cyclobacterium</taxon>
    </lineage>
</organism>
<dbReference type="KEGG" id="camu:CA2015_4842"/>
<dbReference type="SUPFAM" id="SSF51905">
    <property type="entry name" value="FAD/NAD(P)-binding domain"/>
    <property type="match status" value="1"/>
</dbReference>
<accession>A0A0H4PJ60</accession>
<dbReference type="GO" id="GO:0016491">
    <property type="term" value="F:oxidoreductase activity"/>
    <property type="evidence" value="ECO:0007669"/>
    <property type="project" value="UniProtKB-KW"/>
</dbReference>
<dbReference type="PANTHER" id="PTHR43498:SF1">
    <property type="entry name" value="COB--COM HETERODISULFIDE REDUCTASE IRON-SULFUR SUBUNIT A"/>
    <property type="match status" value="1"/>
</dbReference>
<dbReference type="Gene3D" id="3.50.50.60">
    <property type="entry name" value="FAD/NAD(P)-binding domain"/>
    <property type="match status" value="1"/>
</dbReference>
<evidence type="ECO:0000313" key="8">
    <source>
        <dbReference type="Proteomes" id="UP000036520"/>
    </source>
</evidence>
<dbReference type="STRING" id="320787.CA2015_4842"/>
<feature type="compositionally biased region" description="Basic and acidic residues" evidence="6">
    <location>
        <begin position="476"/>
        <end position="485"/>
    </location>
</feature>
<feature type="region of interest" description="Disordered" evidence="6">
    <location>
        <begin position="476"/>
        <end position="496"/>
    </location>
</feature>
<evidence type="ECO:0000256" key="3">
    <source>
        <dbReference type="ARBA" id="ARBA00023002"/>
    </source>
</evidence>
<dbReference type="PANTHER" id="PTHR43498">
    <property type="entry name" value="FERREDOXIN:COB-COM HETERODISULFIDE REDUCTASE SUBUNIT A"/>
    <property type="match status" value="1"/>
</dbReference>
<dbReference type="InterPro" id="IPR036188">
    <property type="entry name" value="FAD/NAD-bd_sf"/>
</dbReference>
<evidence type="ECO:0000256" key="1">
    <source>
        <dbReference type="ARBA" id="ARBA00022485"/>
    </source>
</evidence>
<dbReference type="InterPro" id="IPR039650">
    <property type="entry name" value="HdrA-like"/>
</dbReference>
<reference evidence="7 8" key="1">
    <citation type="submission" date="2015-07" db="EMBL/GenBank/DDBJ databases">
        <authorList>
            <person name="Kim K.M."/>
        </authorList>
    </citation>
    <scope>NUCLEOTIDE SEQUENCE [LARGE SCALE GENOMIC DNA]</scope>
    <source>
        <strain evidence="7 8">KCTC 12363</strain>
    </source>
</reference>